<evidence type="ECO:0000256" key="1">
    <source>
        <dbReference type="ARBA" id="ARBA00009776"/>
    </source>
</evidence>
<dbReference type="FunFam" id="3.40.50.300:FF:000225">
    <property type="entry name" value="Thymidylate kinase"/>
    <property type="match status" value="1"/>
</dbReference>
<dbReference type="EMBL" id="AYYX01000020">
    <property type="protein sequence ID" value="KRM88817.1"/>
    <property type="molecule type" value="Genomic_DNA"/>
</dbReference>
<evidence type="ECO:0000256" key="5">
    <source>
        <dbReference type="ARBA" id="ARBA00022727"/>
    </source>
</evidence>
<evidence type="ECO:0000256" key="6">
    <source>
        <dbReference type="ARBA" id="ARBA00022741"/>
    </source>
</evidence>
<comment type="caution">
    <text evidence="13">The sequence shown here is derived from an EMBL/GenBank/DDBJ whole genome shotgun (WGS) entry which is preliminary data.</text>
</comment>
<evidence type="ECO:0000256" key="10">
    <source>
        <dbReference type="ARBA" id="ARBA00057735"/>
    </source>
</evidence>
<gene>
    <name evidence="11" type="primary">tmk</name>
    <name evidence="13" type="ORF">FD21_GL000754</name>
</gene>
<dbReference type="PANTHER" id="PTHR10344">
    <property type="entry name" value="THYMIDYLATE KINASE"/>
    <property type="match status" value="1"/>
</dbReference>
<proteinExistence type="inferred from homology"/>
<evidence type="ECO:0000256" key="3">
    <source>
        <dbReference type="ARBA" id="ARBA00017144"/>
    </source>
</evidence>
<evidence type="ECO:0000256" key="9">
    <source>
        <dbReference type="ARBA" id="ARBA00048743"/>
    </source>
</evidence>
<evidence type="ECO:0000313" key="13">
    <source>
        <dbReference type="EMBL" id="KRM88817.1"/>
    </source>
</evidence>
<dbReference type="InterPro" id="IPR027417">
    <property type="entry name" value="P-loop_NTPase"/>
</dbReference>
<dbReference type="SUPFAM" id="SSF52540">
    <property type="entry name" value="P-loop containing nucleoside triphosphate hydrolases"/>
    <property type="match status" value="1"/>
</dbReference>
<dbReference type="RefSeq" id="WP_034995140.1">
    <property type="nucleotide sequence ID" value="NZ_AYYX01000020.1"/>
</dbReference>
<evidence type="ECO:0000256" key="4">
    <source>
        <dbReference type="ARBA" id="ARBA00022679"/>
    </source>
</evidence>
<dbReference type="GO" id="GO:0005829">
    <property type="term" value="C:cytosol"/>
    <property type="evidence" value="ECO:0007669"/>
    <property type="project" value="TreeGrafter"/>
</dbReference>
<dbReference type="GO" id="GO:0006227">
    <property type="term" value="P:dUDP biosynthetic process"/>
    <property type="evidence" value="ECO:0007669"/>
    <property type="project" value="TreeGrafter"/>
</dbReference>
<sequence>MEGKFVTLEGLDGSGKTTVLRKLIETLNEQQRHRIVVTREPGGNQIAEKIRQLLLDSNSLKMDSRTEALLYAAARRQHLVENVLPALAAGKIIFCDRYVDSSIAYQGAGRQLGETAIAELNQFATAGLQADLTLYFDLPPQVGLQRINHFRQDQINRLDQEKIDFYQRVRASYLRLVAEEPKRVIKINAATALVNVVEQTRQILKEHLPELLG</sequence>
<dbReference type="AlphaFoldDB" id="A0A0R2CAI1"/>
<keyword evidence="6 11" id="KW-0547">Nucleotide-binding</keyword>
<dbReference type="PATRIC" id="fig|1133569.4.peg.815"/>
<keyword evidence="7 11" id="KW-0418">Kinase</keyword>
<dbReference type="PANTHER" id="PTHR10344:SF4">
    <property type="entry name" value="UMP-CMP KINASE 2, MITOCHONDRIAL"/>
    <property type="match status" value="1"/>
</dbReference>
<dbReference type="CDD" id="cd01672">
    <property type="entry name" value="TMPK"/>
    <property type="match status" value="1"/>
</dbReference>
<comment type="catalytic activity">
    <reaction evidence="9 11">
        <text>dTMP + ATP = dTDP + ADP</text>
        <dbReference type="Rhea" id="RHEA:13517"/>
        <dbReference type="ChEBI" id="CHEBI:30616"/>
        <dbReference type="ChEBI" id="CHEBI:58369"/>
        <dbReference type="ChEBI" id="CHEBI:63528"/>
        <dbReference type="ChEBI" id="CHEBI:456216"/>
        <dbReference type="EC" id="2.7.4.9"/>
    </reaction>
</comment>
<name>A0A0R2CAI1_9LACO</name>
<dbReference type="GO" id="GO:0006235">
    <property type="term" value="P:dTTP biosynthetic process"/>
    <property type="evidence" value="ECO:0007669"/>
    <property type="project" value="UniProtKB-UniRule"/>
</dbReference>
<comment type="function">
    <text evidence="10 11">Phosphorylation of dTMP to form dTDP in both de novo and salvage pathways of dTTP synthesis.</text>
</comment>
<dbReference type="HAMAP" id="MF_00165">
    <property type="entry name" value="Thymidylate_kinase"/>
    <property type="match status" value="1"/>
</dbReference>
<accession>A0A0R2CAI1</accession>
<evidence type="ECO:0000256" key="7">
    <source>
        <dbReference type="ARBA" id="ARBA00022777"/>
    </source>
</evidence>
<evidence type="ECO:0000259" key="12">
    <source>
        <dbReference type="Pfam" id="PF02223"/>
    </source>
</evidence>
<dbReference type="EC" id="2.7.4.9" evidence="2 11"/>
<feature type="domain" description="Thymidylate kinase-like" evidence="12">
    <location>
        <begin position="8"/>
        <end position="198"/>
    </location>
</feature>
<dbReference type="Proteomes" id="UP000051576">
    <property type="component" value="Unassembled WGS sequence"/>
</dbReference>
<evidence type="ECO:0000313" key="14">
    <source>
        <dbReference type="Proteomes" id="UP000051576"/>
    </source>
</evidence>
<evidence type="ECO:0000256" key="11">
    <source>
        <dbReference type="HAMAP-Rule" id="MF_00165"/>
    </source>
</evidence>
<keyword evidence="5 11" id="KW-0545">Nucleotide biosynthesis</keyword>
<reference evidence="13 14" key="1">
    <citation type="journal article" date="2015" name="Genome Announc.">
        <title>Expanding the biotechnology potential of lactobacilli through comparative genomics of 213 strains and associated genera.</title>
        <authorList>
            <person name="Sun Z."/>
            <person name="Harris H.M."/>
            <person name="McCann A."/>
            <person name="Guo C."/>
            <person name="Argimon S."/>
            <person name="Zhang W."/>
            <person name="Yang X."/>
            <person name="Jeffery I.B."/>
            <person name="Cooney J.C."/>
            <person name="Kagawa T.F."/>
            <person name="Liu W."/>
            <person name="Song Y."/>
            <person name="Salvetti E."/>
            <person name="Wrobel A."/>
            <person name="Rasinkangas P."/>
            <person name="Parkhill J."/>
            <person name="Rea M.C."/>
            <person name="O'Sullivan O."/>
            <person name="Ritari J."/>
            <person name="Douillard F.P."/>
            <person name="Paul Ross R."/>
            <person name="Yang R."/>
            <person name="Briner A.E."/>
            <person name="Felis G.E."/>
            <person name="de Vos W.M."/>
            <person name="Barrangou R."/>
            <person name="Klaenhammer T.R."/>
            <person name="Caufield P.W."/>
            <person name="Cui Y."/>
            <person name="Zhang H."/>
            <person name="O'Toole P.W."/>
        </authorList>
    </citation>
    <scope>NUCLEOTIDE SEQUENCE [LARGE SCALE GENOMIC DNA]</scope>
    <source>
        <strain evidence="13 14">DSM 20605</strain>
    </source>
</reference>
<comment type="similarity">
    <text evidence="1 11">Belongs to the thymidylate kinase family.</text>
</comment>
<dbReference type="STRING" id="1133569.FD21_GL000754"/>
<keyword evidence="4 11" id="KW-0808">Transferase</keyword>
<dbReference type="NCBIfam" id="TIGR00041">
    <property type="entry name" value="DTMP_kinase"/>
    <property type="match status" value="1"/>
</dbReference>
<organism evidence="13 14">
    <name type="scientific">Liquorilactobacillus vini DSM 20605</name>
    <dbReference type="NCBI Taxonomy" id="1133569"/>
    <lineage>
        <taxon>Bacteria</taxon>
        <taxon>Bacillati</taxon>
        <taxon>Bacillota</taxon>
        <taxon>Bacilli</taxon>
        <taxon>Lactobacillales</taxon>
        <taxon>Lactobacillaceae</taxon>
        <taxon>Liquorilactobacillus</taxon>
    </lineage>
</organism>
<evidence type="ECO:0000256" key="8">
    <source>
        <dbReference type="ARBA" id="ARBA00022840"/>
    </source>
</evidence>
<dbReference type="InterPro" id="IPR039430">
    <property type="entry name" value="Thymidylate_kin-like_dom"/>
</dbReference>
<keyword evidence="8 11" id="KW-0067">ATP-binding</keyword>
<dbReference type="GO" id="GO:0005524">
    <property type="term" value="F:ATP binding"/>
    <property type="evidence" value="ECO:0007669"/>
    <property type="project" value="UniProtKB-UniRule"/>
</dbReference>
<feature type="binding site" evidence="11">
    <location>
        <begin position="10"/>
        <end position="17"/>
    </location>
    <ligand>
        <name>ATP</name>
        <dbReference type="ChEBI" id="CHEBI:30616"/>
    </ligand>
</feature>
<dbReference type="eggNOG" id="COG0125">
    <property type="taxonomic scope" value="Bacteria"/>
</dbReference>
<dbReference type="Gene3D" id="3.40.50.300">
    <property type="entry name" value="P-loop containing nucleotide triphosphate hydrolases"/>
    <property type="match status" value="1"/>
</dbReference>
<evidence type="ECO:0000256" key="2">
    <source>
        <dbReference type="ARBA" id="ARBA00012980"/>
    </source>
</evidence>
<protein>
    <recommendedName>
        <fullName evidence="3 11">Thymidylate kinase</fullName>
        <ecNumber evidence="2 11">2.7.4.9</ecNumber>
    </recommendedName>
    <alternativeName>
        <fullName evidence="11">dTMP kinase</fullName>
    </alternativeName>
</protein>
<dbReference type="Pfam" id="PF02223">
    <property type="entry name" value="Thymidylate_kin"/>
    <property type="match status" value="1"/>
</dbReference>
<dbReference type="InterPro" id="IPR018094">
    <property type="entry name" value="Thymidylate_kinase"/>
</dbReference>
<dbReference type="GO" id="GO:0004798">
    <property type="term" value="F:dTMP kinase activity"/>
    <property type="evidence" value="ECO:0007669"/>
    <property type="project" value="UniProtKB-UniRule"/>
</dbReference>
<keyword evidence="14" id="KW-1185">Reference proteome</keyword>
<dbReference type="GO" id="GO:0006233">
    <property type="term" value="P:dTDP biosynthetic process"/>
    <property type="evidence" value="ECO:0007669"/>
    <property type="project" value="InterPro"/>
</dbReference>